<evidence type="ECO:0000256" key="7">
    <source>
        <dbReference type="ARBA" id="ARBA00023027"/>
    </source>
</evidence>
<keyword evidence="4 11" id="KW-0812">Transmembrane</keyword>
<comment type="catalytic activity">
    <reaction evidence="10">
        <text>a ubiquinone + NADH + 5 H(+)(in) = a ubiquinol + NAD(+) + 4 H(+)(out)</text>
        <dbReference type="Rhea" id="RHEA:29091"/>
        <dbReference type="Rhea" id="RHEA-COMP:9565"/>
        <dbReference type="Rhea" id="RHEA-COMP:9566"/>
        <dbReference type="ChEBI" id="CHEBI:15378"/>
        <dbReference type="ChEBI" id="CHEBI:16389"/>
        <dbReference type="ChEBI" id="CHEBI:17976"/>
        <dbReference type="ChEBI" id="CHEBI:57540"/>
        <dbReference type="ChEBI" id="CHEBI:57945"/>
        <dbReference type="EC" id="7.1.1.2"/>
    </reaction>
</comment>
<evidence type="ECO:0000256" key="11">
    <source>
        <dbReference type="SAM" id="Phobius"/>
    </source>
</evidence>
<organism evidence="12">
    <name type="scientific">Trypodendron signatum</name>
    <dbReference type="NCBI Taxonomy" id="879022"/>
    <lineage>
        <taxon>Eukaryota</taxon>
        <taxon>Metazoa</taxon>
        <taxon>Ecdysozoa</taxon>
        <taxon>Arthropoda</taxon>
        <taxon>Hexapoda</taxon>
        <taxon>Insecta</taxon>
        <taxon>Pterygota</taxon>
        <taxon>Neoptera</taxon>
        <taxon>Endopterygota</taxon>
        <taxon>Coleoptera</taxon>
        <taxon>Polyphaga</taxon>
        <taxon>Cucujiformia</taxon>
        <taxon>Curculionidae</taxon>
        <taxon>Scolytinae</taxon>
        <taxon>Trypodendron</taxon>
    </lineage>
</organism>
<dbReference type="GO" id="GO:0008137">
    <property type="term" value="F:NADH dehydrogenase (ubiquinone) activity"/>
    <property type="evidence" value="ECO:0007669"/>
    <property type="project" value="UniProtKB-EC"/>
</dbReference>
<gene>
    <name evidence="12" type="primary">nad4l</name>
</gene>
<geneLocation type="mitochondrion" evidence="12"/>
<dbReference type="AlphaFoldDB" id="A0A343A6K6"/>
<keyword evidence="12" id="KW-0496">Mitochondrion</keyword>
<evidence type="ECO:0000256" key="6">
    <source>
        <dbReference type="ARBA" id="ARBA00022989"/>
    </source>
</evidence>
<keyword evidence="8 11" id="KW-0472">Membrane</keyword>
<evidence type="ECO:0000256" key="1">
    <source>
        <dbReference type="ARBA" id="ARBA00004141"/>
    </source>
</evidence>
<keyword evidence="6 11" id="KW-1133">Transmembrane helix</keyword>
<dbReference type="InterPro" id="IPR039428">
    <property type="entry name" value="NUOK/Mnh_C1-like"/>
</dbReference>
<comment type="subcellular location">
    <subcellularLocation>
        <location evidence="1">Membrane</location>
        <topology evidence="1">Multi-pass membrane protein</topology>
    </subcellularLocation>
</comment>
<evidence type="ECO:0000256" key="9">
    <source>
        <dbReference type="ARBA" id="ARBA00031586"/>
    </source>
</evidence>
<reference evidence="12" key="1">
    <citation type="submission" date="2016-04" db="EMBL/GenBank/DDBJ databases">
        <title>Mitochondria of Scolytid beetles.</title>
        <authorList>
            <person name="Miller K."/>
            <person name="Linard B."/>
            <person name="Vogler A.P."/>
        </authorList>
    </citation>
    <scope>NUCLEOTIDE SEQUENCE</scope>
</reference>
<evidence type="ECO:0000256" key="4">
    <source>
        <dbReference type="ARBA" id="ARBA00022692"/>
    </source>
</evidence>
<evidence type="ECO:0000256" key="3">
    <source>
        <dbReference type="ARBA" id="ARBA00016612"/>
    </source>
</evidence>
<evidence type="ECO:0000256" key="5">
    <source>
        <dbReference type="ARBA" id="ARBA00022967"/>
    </source>
</evidence>
<protein>
    <recommendedName>
        <fullName evidence="3">NADH-ubiquinone oxidoreductase chain 4L</fullName>
    </recommendedName>
    <alternativeName>
        <fullName evidence="9">NADH dehydrogenase subunit 4L</fullName>
    </alternativeName>
</protein>
<dbReference type="Gene3D" id="1.10.287.3510">
    <property type="match status" value="1"/>
</dbReference>
<evidence type="ECO:0000256" key="8">
    <source>
        <dbReference type="ARBA" id="ARBA00023136"/>
    </source>
</evidence>
<keyword evidence="5" id="KW-1278">Translocase</keyword>
<accession>A0A343A6K6</accession>
<proteinExistence type="inferred from homology"/>
<dbReference type="EMBL" id="KX035214">
    <property type="protein sequence ID" value="AOY40211.1"/>
    <property type="molecule type" value="Genomic_DNA"/>
</dbReference>
<evidence type="ECO:0000313" key="12">
    <source>
        <dbReference type="EMBL" id="AOY40211.1"/>
    </source>
</evidence>
<dbReference type="Pfam" id="PF00420">
    <property type="entry name" value="Oxidored_q2"/>
    <property type="match status" value="1"/>
</dbReference>
<evidence type="ECO:0000256" key="10">
    <source>
        <dbReference type="ARBA" id="ARBA00049551"/>
    </source>
</evidence>
<sequence length="91" mass="10725">MYSLFFMFISSLLVYILNYSHFLIILLSLESMVLSLFLLMFFYYVKFNMESFVSMVFISVTVCESALGLSLLVWMIRTHGGDFVMLMDNLW</sequence>
<feature type="transmembrane region" description="Helical" evidence="11">
    <location>
        <begin position="52"/>
        <end position="76"/>
    </location>
</feature>
<feature type="transmembrane region" description="Helical" evidence="11">
    <location>
        <begin position="20"/>
        <end position="45"/>
    </location>
</feature>
<evidence type="ECO:0000256" key="2">
    <source>
        <dbReference type="ARBA" id="ARBA00010519"/>
    </source>
</evidence>
<comment type="similarity">
    <text evidence="2">Belongs to the complex I subunit 4L family.</text>
</comment>
<name>A0A343A6K6_9CUCU</name>
<keyword evidence="7" id="KW-0520">NAD</keyword>
<dbReference type="GO" id="GO:0016020">
    <property type="term" value="C:membrane"/>
    <property type="evidence" value="ECO:0007669"/>
    <property type="project" value="UniProtKB-SubCell"/>
</dbReference>